<dbReference type="EMBL" id="JAPTSV010000016">
    <property type="protein sequence ID" value="KAJ1519435.1"/>
    <property type="molecule type" value="Genomic_DNA"/>
</dbReference>
<proteinExistence type="predicted"/>
<organism evidence="3 4">
    <name type="scientific">Megalurothrips usitatus</name>
    <name type="common">bean blossom thrips</name>
    <dbReference type="NCBI Taxonomy" id="439358"/>
    <lineage>
        <taxon>Eukaryota</taxon>
        <taxon>Metazoa</taxon>
        <taxon>Ecdysozoa</taxon>
        <taxon>Arthropoda</taxon>
        <taxon>Hexapoda</taxon>
        <taxon>Insecta</taxon>
        <taxon>Pterygota</taxon>
        <taxon>Neoptera</taxon>
        <taxon>Paraneoptera</taxon>
        <taxon>Thysanoptera</taxon>
        <taxon>Terebrantia</taxon>
        <taxon>Thripoidea</taxon>
        <taxon>Thripidae</taxon>
        <taxon>Megalurothrips</taxon>
    </lineage>
</organism>
<evidence type="ECO:0000256" key="2">
    <source>
        <dbReference type="SAM" id="SignalP"/>
    </source>
</evidence>
<evidence type="ECO:0000256" key="1">
    <source>
        <dbReference type="SAM" id="MobiDB-lite"/>
    </source>
</evidence>
<keyword evidence="2" id="KW-0732">Signal</keyword>
<evidence type="ECO:0000313" key="4">
    <source>
        <dbReference type="Proteomes" id="UP001075354"/>
    </source>
</evidence>
<name>A0AAV7X7E1_9NEOP</name>
<comment type="caution">
    <text evidence="3">The sequence shown here is derived from an EMBL/GenBank/DDBJ whole genome shotgun (WGS) entry which is preliminary data.</text>
</comment>
<feature type="compositionally biased region" description="Basic and acidic residues" evidence="1">
    <location>
        <begin position="113"/>
        <end position="131"/>
    </location>
</feature>
<feature type="chain" id="PRO_5043911090" evidence="2">
    <location>
        <begin position="29"/>
        <end position="131"/>
    </location>
</feature>
<feature type="region of interest" description="Disordered" evidence="1">
    <location>
        <begin position="106"/>
        <end position="131"/>
    </location>
</feature>
<evidence type="ECO:0000313" key="3">
    <source>
        <dbReference type="EMBL" id="KAJ1519435.1"/>
    </source>
</evidence>
<accession>A0AAV7X7E1</accession>
<dbReference type="Proteomes" id="UP001075354">
    <property type="component" value="Chromosome 16"/>
</dbReference>
<dbReference type="AlphaFoldDB" id="A0AAV7X7E1"/>
<sequence length="131" mass="14306">MSSPASSRAPWLLSGALILAFLAVAARGDAAAADADVAADGRDLSRESVFTMASCIVDRAPVYCLERRATRYRVQLVGEQRAWEESRALRSADEDDDAGMRDAEELLDTVLPDDSKEEGPDRTSEYRRLLG</sequence>
<reference evidence="3" key="1">
    <citation type="submission" date="2022-12" db="EMBL/GenBank/DDBJ databases">
        <title>Chromosome-level genome assembly of the bean flower thrips Megalurothrips usitatus.</title>
        <authorList>
            <person name="Ma L."/>
            <person name="Liu Q."/>
            <person name="Li H."/>
            <person name="Cai W."/>
        </authorList>
    </citation>
    <scope>NUCLEOTIDE SEQUENCE</scope>
    <source>
        <strain evidence="3">Cailab_2022a</strain>
    </source>
</reference>
<gene>
    <name evidence="3" type="ORF">ONE63_004727</name>
</gene>
<feature type="signal peptide" evidence="2">
    <location>
        <begin position="1"/>
        <end position="28"/>
    </location>
</feature>
<keyword evidence="4" id="KW-1185">Reference proteome</keyword>
<protein>
    <submittedName>
        <fullName evidence="3">Uncharacterized protein</fullName>
    </submittedName>
</protein>